<keyword evidence="5 7" id="KW-0472">Membrane</keyword>
<evidence type="ECO:0000256" key="6">
    <source>
        <dbReference type="SAM" id="MobiDB-lite"/>
    </source>
</evidence>
<dbReference type="EMBL" id="ML978294">
    <property type="protein sequence ID" value="KAF2024472.1"/>
    <property type="molecule type" value="Genomic_DNA"/>
</dbReference>
<dbReference type="PANTHER" id="PTHR16932:SF18">
    <property type="entry name" value="INTERFERON, ALPHA-INDUCIBLE PROTEIN 27-LIKE 2"/>
    <property type="match status" value="1"/>
</dbReference>
<organism evidence="8 9">
    <name type="scientific">Setomelanomma holmii</name>
    <dbReference type="NCBI Taxonomy" id="210430"/>
    <lineage>
        <taxon>Eukaryota</taxon>
        <taxon>Fungi</taxon>
        <taxon>Dikarya</taxon>
        <taxon>Ascomycota</taxon>
        <taxon>Pezizomycotina</taxon>
        <taxon>Dothideomycetes</taxon>
        <taxon>Pleosporomycetidae</taxon>
        <taxon>Pleosporales</taxon>
        <taxon>Pleosporineae</taxon>
        <taxon>Phaeosphaeriaceae</taxon>
        <taxon>Setomelanomma</taxon>
    </lineage>
</organism>
<dbReference type="Pfam" id="PF06140">
    <property type="entry name" value="Ifi-6-16"/>
    <property type="match status" value="1"/>
</dbReference>
<evidence type="ECO:0000256" key="5">
    <source>
        <dbReference type="ARBA" id="ARBA00023136"/>
    </source>
</evidence>
<feature type="transmembrane region" description="Helical" evidence="7">
    <location>
        <begin position="167"/>
        <end position="188"/>
    </location>
</feature>
<evidence type="ECO:0000256" key="3">
    <source>
        <dbReference type="ARBA" id="ARBA00022692"/>
    </source>
</evidence>
<dbReference type="PANTHER" id="PTHR16932">
    <property type="entry name" value="INTERFERON ALPHA-INDUCIBLE PROTEIN 27"/>
    <property type="match status" value="1"/>
</dbReference>
<comment type="caution">
    <text evidence="8">The sequence shown here is derived from an EMBL/GenBank/DDBJ whole genome shotgun (WGS) entry which is preliminary data.</text>
</comment>
<sequence length="281" mass="29778">MGNQKSKPDELNSKSIEAWYTAQAAESRAILAPIAAARTKAESTALLHEWRRITTSNSGNGVEEEDIDNGDYTDASEAEHHPQADDGNQRLSTSLSDLRVSENIRNIPASSNAIEAATIHLKIAVRAMMMSAHDALDLAIAALKKIDAFEVMKAALKWMKHHPWETAAIIIPLVILACTPAFLSLAGFTATGVAAGSIAAGIQAGIGGSVAAGSVFATLTSAAMAGYGVPIVFGSVWGISSAVCWGIAAWKRWRGCMNDGNGNKDGDDKVAERNTRKIKEY</sequence>
<evidence type="ECO:0000256" key="2">
    <source>
        <dbReference type="ARBA" id="ARBA00007262"/>
    </source>
</evidence>
<keyword evidence="9" id="KW-1185">Reference proteome</keyword>
<proteinExistence type="inferred from homology"/>
<feature type="transmembrane region" description="Helical" evidence="7">
    <location>
        <begin position="194"/>
        <end position="219"/>
    </location>
</feature>
<comment type="subcellular location">
    <subcellularLocation>
        <location evidence="1">Membrane</location>
        <topology evidence="1">Multi-pass membrane protein</topology>
    </subcellularLocation>
</comment>
<feature type="compositionally biased region" description="Basic and acidic residues" evidence="6">
    <location>
        <begin position="77"/>
        <end position="88"/>
    </location>
</feature>
<dbReference type="AlphaFoldDB" id="A0A9P4GZU2"/>
<evidence type="ECO:0000256" key="1">
    <source>
        <dbReference type="ARBA" id="ARBA00004141"/>
    </source>
</evidence>
<accession>A0A9P4GZU2</accession>
<dbReference type="OrthoDB" id="440424at2759"/>
<feature type="compositionally biased region" description="Acidic residues" evidence="6">
    <location>
        <begin position="62"/>
        <end position="76"/>
    </location>
</feature>
<dbReference type="Proteomes" id="UP000799777">
    <property type="component" value="Unassembled WGS sequence"/>
</dbReference>
<protein>
    <submittedName>
        <fullName evidence="8">Uncharacterized protein</fullName>
    </submittedName>
</protein>
<keyword evidence="4 7" id="KW-1133">Transmembrane helix</keyword>
<evidence type="ECO:0000256" key="7">
    <source>
        <dbReference type="SAM" id="Phobius"/>
    </source>
</evidence>
<dbReference type="Gene3D" id="6.10.110.10">
    <property type="match status" value="1"/>
</dbReference>
<dbReference type="InterPro" id="IPR038213">
    <property type="entry name" value="IFI6/IFI27-like_sf"/>
</dbReference>
<dbReference type="GO" id="GO:0016020">
    <property type="term" value="C:membrane"/>
    <property type="evidence" value="ECO:0007669"/>
    <property type="project" value="UniProtKB-SubCell"/>
</dbReference>
<feature type="transmembrane region" description="Helical" evidence="7">
    <location>
        <begin position="231"/>
        <end position="250"/>
    </location>
</feature>
<name>A0A9P4GZU2_9PLEO</name>
<keyword evidence="3 7" id="KW-0812">Transmembrane</keyword>
<reference evidence="8" key="1">
    <citation type="journal article" date="2020" name="Stud. Mycol.">
        <title>101 Dothideomycetes genomes: a test case for predicting lifestyles and emergence of pathogens.</title>
        <authorList>
            <person name="Haridas S."/>
            <person name="Albert R."/>
            <person name="Binder M."/>
            <person name="Bloem J."/>
            <person name="Labutti K."/>
            <person name="Salamov A."/>
            <person name="Andreopoulos B."/>
            <person name="Baker S."/>
            <person name="Barry K."/>
            <person name="Bills G."/>
            <person name="Bluhm B."/>
            <person name="Cannon C."/>
            <person name="Castanera R."/>
            <person name="Culley D."/>
            <person name="Daum C."/>
            <person name="Ezra D."/>
            <person name="Gonzalez J."/>
            <person name="Henrissat B."/>
            <person name="Kuo A."/>
            <person name="Liang C."/>
            <person name="Lipzen A."/>
            <person name="Lutzoni F."/>
            <person name="Magnuson J."/>
            <person name="Mondo S."/>
            <person name="Nolan M."/>
            <person name="Ohm R."/>
            <person name="Pangilinan J."/>
            <person name="Park H.-J."/>
            <person name="Ramirez L."/>
            <person name="Alfaro M."/>
            <person name="Sun H."/>
            <person name="Tritt A."/>
            <person name="Yoshinaga Y."/>
            <person name="Zwiers L.-H."/>
            <person name="Turgeon B."/>
            <person name="Goodwin S."/>
            <person name="Spatafora J."/>
            <person name="Crous P."/>
            <person name="Grigoriev I."/>
        </authorList>
    </citation>
    <scope>NUCLEOTIDE SEQUENCE</scope>
    <source>
        <strain evidence="8">CBS 110217</strain>
    </source>
</reference>
<evidence type="ECO:0000256" key="4">
    <source>
        <dbReference type="ARBA" id="ARBA00022989"/>
    </source>
</evidence>
<evidence type="ECO:0000313" key="8">
    <source>
        <dbReference type="EMBL" id="KAF2024472.1"/>
    </source>
</evidence>
<comment type="similarity">
    <text evidence="2">Belongs to the IFI6/IFI27 family.</text>
</comment>
<gene>
    <name evidence="8" type="ORF">EK21DRAFT_94053</name>
</gene>
<feature type="region of interest" description="Disordered" evidence="6">
    <location>
        <begin position="56"/>
        <end position="90"/>
    </location>
</feature>
<evidence type="ECO:0000313" key="9">
    <source>
        <dbReference type="Proteomes" id="UP000799777"/>
    </source>
</evidence>
<dbReference type="InterPro" id="IPR009311">
    <property type="entry name" value="IFI6/IFI27-like"/>
</dbReference>